<dbReference type="InParanoid" id="L7K0K2"/>
<dbReference type="EMBL" id="JH993808">
    <property type="protein sequence ID" value="ELQ76877.1"/>
    <property type="molecule type" value="Genomic_DNA"/>
</dbReference>
<dbReference type="Proteomes" id="UP000011185">
    <property type="component" value="Unassembled WGS sequence"/>
</dbReference>
<accession>L7K0K2</accession>
<sequence length="36" mass="4211">MLIGIGYENKDDLDMQEGILFEKEKFLKCVQETCKT</sequence>
<gene>
    <name evidence="1" type="ORF">THOM_0126</name>
</gene>
<keyword evidence="2" id="KW-1185">Reference proteome</keyword>
<dbReference type="VEuPathDB" id="MicrosporidiaDB:THOM_0126"/>
<evidence type="ECO:0000313" key="2">
    <source>
        <dbReference type="Proteomes" id="UP000011185"/>
    </source>
</evidence>
<proteinExistence type="predicted"/>
<dbReference type="AlphaFoldDB" id="L7K0K2"/>
<organism evidence="1 2">
    <name type="scientific">Trachipleistophora hominis</name>
    <name type="common">Microsporidian parasite</name>
    <dbReference type="NCBI Taxonomy" id="72359"/>
    <lineage>
        <taxon>Eukaryota</taxon>
        <taxon>Fungi</taxon>
        <taxon>Fungi incertae sedis</taxon>
        <taxon>Microsporidia</taxon>
        <taxon>Pleistophoridae</taxon>
        <taxon>Trachipleistophora</taxon>
    </lineage>
</organism>
<name>L7K0K2_TRAHO</name>
<reference evidence="1 2" key="1">
    <citation type="journal article" date="2012" name="PLoS Pathog.">
        <title>The genome of the obligate intracellular parasite Trachipleistophora hominis: new insights into microsporidian genome dynamics and reductive evolution.</title>
        <authorList>
            <person name="Heinz E."/>
            <person name="Williams T.A."/>
            <person name="Nakjang S."/>
            <person name="Noel C.J."/>
            <person name="Swan D.C."/>
            <person name="Goldberg A.V."/>
            <person name="Harris S.R."/>
            <person name="Weinmaier T."/>
            <person name="Markert S."/>
            <person name="Becher D."/>
            <person name="Bernhardt J."/>
            <person name="Dagan T."/>
            <person name="Hacker C."/>
            <person name="Lucocq J.M."/>
            <person name="Schweder T."/>
            <person name="Rattei T."/>
            <person name="Hall N."/>
            <person name="Hirt R.P."/>
            <person name="Embley T.M."/>
        </authorList>
    </citation>
    <scope>NUCLEOTIDE SEQUENCE [LARGE SCALE GENOMIC DNA]</scope>
</reference>
<dbReference type="HOGENOM" id="CLU_3360006_0_0_1"/>
<protein>
    <submittedName>
        <fullName evidence="1">Uncharacterized protein</fullName>
    </submittedName>
</protein>
<evidence type="ECO:0000313" key="1">
    <source>
        <dbReference type="EMBL" id="ELQ76877.1"/>
    </source>
</evidence>